<dbReference type="InterPro" id="IPR051461">
    <property type="entry name" value="UPF0750_membrane"/>
</dbReference>
<proteinExistence type="predicted"/>
<feature type="transmembrane region" description="Helical" evidence="6">
    <location>
        <begin position="193"/>
        <end position="210"/>
    </location>
</feature>
<feature type="transmembrane region" description="Helical" evidence="6">
    <location>
        <begin position="128"/>
        <end position="146"/>
    </location>
</feature>
<evidence type="ECO:0000256" key="3">
    <source>
        <dbReference type="ARBA" id="ARBA00022692"/>
    </source>
</evidence>
<evidence type="ECO:0000256" key="1">
    <source>
        <dbReference type="ARBA" id="ARBA00004651"/>
    </source>
</evidence>
<evidence type="ECO:0000256" key="5">
    <source>
        <dbReference type="ARBA" id="ARBA00023136"/>
    </source>
</evidence>
<comment type="subcellular location">
    <subcellularLocation>
        <location evidence="1">Cell membrane</location>
        <topology evidence="1">Multi-pass membrane protein</topology>
    </subcellularLocation>
</comment>
<gene>
    <name evidence="7" type="ORF">FHS89_000716</name>
</gene>
<feature type="transmembrane region" description="Helical" evidence="6">
    <location>
        <begin position="77"/>
        <end position="96"/>
    </location>
</feature>
<dbReference type="PANTHER" id="PTHR33545">
    <property type="entry name" value="UPF0750 MEMBRANE PROTEIN YITT-RELATED"/>
    <property type="match status" value="1"/>
</dbReference>
<keyword evidence="4 6" id="KW-1133">Transmembrane helix</keyword>
<evidence type="ECO:0000313" key="7">
    <source>
        <dbReference type="EMBL" id="MBB5514710.1"/>
    </source>
</evidence>
<feature type="transmembrane region" description="Helical" evidence="6">
    <location>
        <begin position="103"/>
        <end position="122"/>
    </location>
</feature>
<name>A0A840WU23_9RHOB</name>
<dbReference type="GO" id="GO:0005886">
    <property type="term" value="C:plasma membrane"/>
    <property type="evidence" value="ECO:0007669"/>
    <property type="project" value="UniProtKB-SubCell"/>
</dbReference>
<dbReference type="InterPro" id="IPR003740">
    <property type="entry name" value="YitT"/>
</dbReference>
<accession>A0A840WU23</accession>
<evidence type="ECO:0000256" key="4">
    <source>
        <dbReference type="ARBA" id="ARBA00022989"/>
    </source>
</evidence>
<dbReference type="EMBL" id="JACIJS010000002">
    <property type="protein sequence ID" value="MBB5514710.1"/>
    <property type="molecule type" value="Genomic_DNA"/>
</dbReference>
<keyword evidence="2" id="KW-1003">Cell membrane</keyword>
<keyword evidence="8" id="KW-1185">Reference proteome</keyword>
<dbReference type="Proteomes" id="UP000553766">
    <property type="component" value="Unassembled WGS sequence"/>
</dbReference>
<evidence type="ECO:0000256" key="2">
    <source>
        <dbReference type="ARBA" id="ARBA00022475"/>
    </source>
</evidence>
<comment type="caution">
    <text evidence="7">The sequence shown here is derived from an EMBL/GenBank/DDBJ whole genome shotgun (WGS) entry which is preliminary data.</text>
</comment>
<dbReference type="Pfam" id="PF02588">
    <property type="entry name" value="YitT_membrane"/>
    <property type="match status" value="1"/>
</dbReference>
<dbReference type="RefSeq" id="WP_184008615.1">
    <property type="nucleotide sequence ID" value="NZ_JACIJS010000002.1"/>
</dbReference>
<keyword evidence="3 6" id="KW-0812">Transmembrane</keyword>
<protein>
    <submittedName>
        <fullName evidence="7">Uncharacterized membrane-anchored protein YitT (DUF2179 family)</fullName>
    </submittedName>
</protein>
<reference evidence="7 8" key="1">
    <citation type="submission" date="2020-08" db="EMBL/GenBank/DDBJ databases">
        <title>Genomic Encyclopedia of Type Strains, Phase IV (KMG-IV): sequencing the most valuable type-strain genomes for metagenomic binning, comparative biology and taxonomic classification.</title>
        <authorList>
            <person name="Goeker M."/>
        </authorList>
    </citation>
    <scope>NUCLEOTIDE SEQUENCE [LARGE SCALE GENOMIC DNA]</scope>
    <source>
        <strain evidence="7 8">DSM 103377</strain>
    </source>
</reference>
<evidence type="ECO:0000313" key="8">
    <source>
        <dbReference type="Proteomes" id="UP000553766"/>
    </source>
</evidence>
<sequence>MKILHRNNESAQLDRRSETWASTATHHAPWEDAQGIGFSILATAVALSMLEHLGLMTGGIAGLALIGHYLTGIDTGLLFFLGNLPFYILGVIRMGWAFTLKSFAAVAVLSLLVGVQADWISYDRIAPLYGAIIAGVLIGFGLLGMFRHRASLGGVGILALFLQDRFGFRAGLTQLVIDAGIFALALATLDPVLVAYSFAGAVVLNLFLTVNHRTDRYIAR</sequence>
<dbReference type="AlphaFoldDB" id="A0A840WU23"/>
<keyword evidence="5 6" id="KW-0472">Membrane</keyword>
<evidence type="ECO:0000256" key="6">
    <source>
        <dbReference type="SAM" id="Phobius"/>
    </source>
</evidence>
<organism evidence="7 8">
    <name type="scientific">Rubricella aquisinus</name>
    <dbReference type="NCBI Taxonomy" id="2028108"/>
    <lineage>
        <taxon>Bacteria</taxon>
        <taxon>Pseudomonadati</taxon>
        <taxon>Pseudomonadota</taxon>
        <taxon>Alphaproteobacteria</taxon>
        <taxon>Rhodobacterales</taxon>
        <taxon>Paracoccaceae</taxon>
        <taxon>Rubricella</taxon>
    </lineage>
</organism>
<dbReference type="PANTHER" id="PTHR33545:SF5">
    <property type="entry name" value="UPF0750 MEMBRANE PROTEIN YITT"/>
    <property type="match status" value="1"/>
</dbReference>
<feature type="transmembrane region" description="Helical" evidence="6">
    <location>
        <begin position="166"/>
        <end position="187"/>
    </location>
</feature>